<feature type="region of interest" description="Disordered" evidence="1">
    <location>
        <begin position="88"/>
        <end position="121"/>
    </location>
</feature>
<evidence type="ECO:0008006" key="3">
    <source>
        <dbReference type="Google" id="ProtNLM"/>
    </source>
</evidence>
<sequence>MDDRVERQFGEPHAQRLSRGSHKKCALSDNQSKIRRPGRNGAHGTAQTTRVKRPQTFQGSHVPMPAFHKRVDVSGALINLGPEPDLVVEANKGKPSKSGIRCPPRKMKDKARGVKAVPRSSSCRVNRMSRINQLAQPRRRLTRKSLLDMMPVANVGQLMLSYLDPQSVLSVCMTCKELDSLASSNIVWLELWKHKYPKTEVRQAAKGDQIKQMFLYRRNKLIAKGKERIKKIVNDLSRRVGVDNSLSLILEKLELDISVEINNELADLVAFRRKSQQGSKLGFRVHSACPAPNLAAGALKFDMSTVLKVATPGILLLRDLKSIRVRSKWKNNKRRGTEILDCNCSTANLESFVYEQQRVECFPIVHNRSSLFVGVHSEDSSIAFIVINLHHVDVLSGLGIGERTHVPILDDLDPNYGFHGYTCSVSLRSFGQSWWVCNRRDVHAARIASANPSVVRFLLLSPEGCDADVTRHVSIKGRGREEFLQNPELYIRTESFSMLLEQVGVADFCMWDEHGKPFWGFTRVLQAQALEHTDQSFRFEDGGTSSAFTLRYSEMGTGTFTIECSFLQDTLVVKRCYVEIQRSRINYWFGKE</sequence>
<proteinExistence type="predicted"/>
<organism evidence="2">
    <name type="scientific">Mucochytrium quahogii</name>
    <dbReference type="NCBI Taxonomy" id="96639"/>
    <lineage>
        <taxon>Eukaryota</taxon>
        <taxon>Sar</taxon>
        <taxon>Stramenopiles</taxon>
        <taxon>Bigyra</taxon>
        <taxon>Labyrinthulomycetes</taxon>
        <taxon>Thraustochytrida</taxon>
        <taxon>Thraustochytriidae</taxon>
        <taxon>Mucochytrium</taxon>
    </lineage>
</organism>
<dbReference type="SUPFAM" id="SSF81383">
    <property type="entry name" value="F-box domain"/>
    <property type="match status" value="1"/>
</dbReference>
<feature type="region of interest" description="Disordered" evidence="1">
    <location>
        <begin position="1"/>
        <end position="62"/>
    </location>
</feature>
<dbReference type="InterPro" id="IPR036047">
    <property type="entry name" value="F-box-like_dom_sf"/>
</dbReference>
<evidence type="ECO:0000313" key="2">
    <source>
        <dbReference type="EMBL" id="CAD9704862.1"/>
    </source>
</evidence>
<protein>
    <recommendedName>
        <fullName evidence="3">F-box domain-containing protein</fullName>
    </recommendedName>
</protein>
<feature type="compositionally biased region" description="Polar residues" evidence="1">
    <location>
        <begin position="45"/>
        <end position="59"/>
    </location>
</feature>
<evidence type="ECO:0000256" key="1">
    <source>
        <dbReference type="SAM" id="MobiDB-lite"/>
    </source>
</evidence>
<gene>
    <name evidence="2" type="ORF">QSP1433_LOCUS15975</name>
</gene>
<feature type="compositionally biased region" description="Basic and acidic residues" evidence="1">
    <location>
        <begin position="1"/>
        <end position="14"/>
    </location>
</feature>
<dbReference type="GO" id="GO:0019005">
    <property type="term" value="C:SCF ubiquitin ligase complex"/>
    <property type="evidence" value="ECO:0007669"/>
    <property type="project" value="TreeGrafter"/>
</dbReference>
<dbReference type="AlphaFoldDB" id="A0A7S2SN38"/>
<dbReference type="PANTHER" id="PTHR46731">
    <property type="entry name" value="F-BOX ONLY PROTEIN 15"/>
    <property type="match status" value="1"/>
</dbReference>
<name>A0A7S2SN38_9STRA</name>
<dbReference type="Gene3D" id="1.20.1280.50">
    <property type="match status" value="1"/>
</dbReference>
<reference evidence="2" key="1">
    <citation type="submission" date="2021-01" db="EMBL/GenBank/DDBJ databases">
        <authorList>
            <person name="Corre E."/>
            <person name="Pelletier E."/>
            <person name="Niang G."/>
            <person name="Scheremetjew M."/>
            <person name="Finn R."/>
            <person name="Kale V."/>
            <person name="Holt S."/>
            <person name="Cochrane G."/>
            <person name="Meng A."/>
            <person name="Brown T."/>
            <person name="Cohen L."/>
        </authorList>
    </citation>
    <scope>NUCLEOTIDE SEQUENCE</scope>
    <source>
        <strain evidence="2">NY070348D</strain>
    </source>
</reference>
<dbReference type="EMBL" id="HBHK01025356">
    <property type="protein sequence ID" value="CAD9704862.1"/>
    <property type="molecule type" value="Transcribed_RNA"/>
</dbReference>
<accession>A0A7S2SN38</accession>
<dbReference type="PANTHER" id="PTHR46731:SF1">
    <property type="entry name" value="F-BOX ONLY PROTEIN 15"/>
    <property type="match status" value="1"/>
</dbReference>